<dbReference type="Pfam" id="PF00356">
    <property type="entry name" value="LacI"/>
    <property type="match status" value="1"/>
</dbReference>
<dbReference type="SUPFAM" id="SSF53822">
    <property type="entry name" value="Periplasmic binding protein-like I"/>
    <property type="match status" value="1"/>
</dbReference>
<comment type="caution">
    <text evidence="5">The sequence shown here is derived from an EMBL/GenBank/DDBJ whole genome shotgun (WGS) entry which is preliminary data.</text>
</comment>
<name>A0ABW5MXR1_9FLAO</name>
<dbReference type="Pfam" id="PF00532">
    <property type="entry name" value="Peripla_BP_1"/>
    <property type="match status" value="1"/>
</dbReference>
<keyword evidence="3" id="KW-0804">Transcription</keyword>
<evidence type="ECO:0000256" key="1">
    <source>
        <dbReference type="ARBA" id="ARBA00023015"/>
    </source>
</evidence>
<dbReference type="CDD" id="cd01392">
    <property type="entry name" value="HTH_LacI"/>
    <property type="match status" value="1"/>
</dbReference>
<dbReference type="PANTHER" id="PTHR30146:SF154">
    <property type="entry name" value="TRANSCRIPTION REGULATOR, MEMBER OF GALR FAMILY"/>
    <property type="match status" value="1"/>
</dbReference>
<accession>A0ABW5MXR1</accession>
<dbReference type="RefSeq" id="WP_377766011.1">
    <property type="nucleotide sequence ID" value="NZ_JBHULB010000007.1"/>
</dbReference>
<feature type="domain" description="HTH lacI-type" evidence="4">
    <location>
        <begin position="2"/>
        <end position="56"/>
    </location>
</feature>
<keyword evidence="2 5" id="KW-0238">DNA-binding</keyword>
<evidence type="ECO:0000313" key="5">
    <source>
        <dbReference type="EMBL" id="MFD2586434.1"/>
    </source>
</evidence>
<dbReference type="InterPro" id="IPR010982">
    <property type="entry name" value="Lambda_DNA-bd_dom_sf"/>
</dbReference>
<dbReference type="PANTHER" id="PTHR30146">
    <property type="entry name" value="LACI-RELATED TRANSCRIPTIONAL REPRESSOR"/>
    <property type="match status" value="1"/>
</dbReference>
<dbReference type="SMART" id="SM00354">
    <property type="entry name" value="HTH_LACI"/>
    <property type="match status" value="1"/>
</dbReference>
<dbReference type="PROSITE" id="PS50932">
    <property type="entry name" value="HTH_LACI_2"/>
    <property type="match status" value="1"/>
</dbReference>
<reference evidence="6" key="1">
    <citation type="journal article" date="2019" name="Int. J. Syst. Evol. Microbiol.">
        <title>The Global Catalogue of Microorganisms (GCM) 10K type strain sequencing project: providing services to taxonomists for standard genome sequencing and annotation.</title>
        <authorList>
            <consortium name="The Broad Institute Genomics Platform"/>
            <consortium name="The Broad Institute Genome Sequencing Center for Infectious Disease"/>
            <person name="Wu L."/>
            <person name="Ma J."/>
        </authorList>
    </citation>
    <scope>NUCLEOTIDE SEQUENCE [LARGE SCALE GENOMIC DNA]</scope>
    <source>
        <strain evidence="6">KCTC 52368</strain>
    </source>
</reference>
<dbReference type="InterPro" id="IPR000843">
    <property type="entry name" value="HTH_LacI"/>
</dbReference>
<dbReference type="InterPro" id="IPR001761">
    <property type="entry name" value="Peripla_BP/Lac1_sug-bd_dom"/>
</dbReference>
<evidence type="ECO:0000256" key="2">
    <source>
        <dbReference type="ARBA" id="ARBA00023125"/>
    </source>
</evidence>
<organism evidence="5 6">
    <name type="scientific">Croceitalea marina</name>
    <dbReference type="NCBI Taxonomy" id="1775166"/>
    <lineage>
        <taxon>Bacteria</taxon>
        <taxon>Pseudomonadati</taxon>
        <taxon>Bacteroidota</taxon>
        <taxon>Flavobacteriia</taxon>
        <taxon>Flavobacteriales</taxon>
        <taxon>Flavobacteriaceae</taxon>
        <taxon>Croceitalea</taxon>
    </lineage>
</organism>
<dbReference type="CDD" id="cd06267">
    <property type="entry name" value="PBP1_LacI_sugar_binding-like"/>
    <property type="match status" value="1"/>
</dbReference>
<keyword evidence="6" id="KW-1185">Reference proteome</keyword>
<sequence length="334" mass="37332">MAGIKDIAKLTGLSLATISRVFNDSPLVSKKTKDKVLKAAKKLDYQPNLMAAALRSGKSKIIGVVVPEINNSFFSKIINGIEQKANAHKYTIIIAQSHESKERETKAIQSLIQSKVDGILISISKETDDFDIINRLDSNGTPIVFFDRIPPLENVNQVVFDDYEGAYIATKHLIEQRCNRIIHIAGNPKISIHKKRQNGFIDALKKNNYPFIESDIIHLTMDESEDIKTIQKLLKNKISFDGVFAHGDESCLYLLNVLKTIGVSVPKNVKLIGFGNNKFSELIQPKLSTIDQRCLEMGELATSRLLELLKSKNRMNPETTILSPKLIIRASSSF</sequence>
<dbReference type="InterPro" id="IPR028082">
    <property type="entry name" value="Peripla_BP_I"/>
</dbReference>
<evidence type="ECO:0000313" key="6">
    <source>
        <dbReference type="Proteomes" id="UP001597526"/>
    </source>
</evidence>
<dbReference type="Proteomes" id="UP001597526">
    <property type="component" value="Unassembled WGS sequence"/>
</dbReference>
<dbReference type="Gene3D" id="3.40.50.2300">
    <property type="match status" value="2"/>
</dbReference>
<evidence type="ECO:0000256" key="3">
    <source>
        <dbReference type="ARBA" id="ARBA00023163"/>
    </source>
</evidence>
<proteinExistence type="predicted"/>
<dbReference type="GO" id="GO:0003677">
    <property type="term" value="F:DNA binding"/>
    <property type="evidence" value="ECO:0007669"/>
    <property type="project" value="UniProtKB-KW"/>
</dbReference>
<dbReference type="SUPFAM" id="SSF47413">
    <property type="entry name" value="lambda repressor-like DNA-binding domains"/>
    <property type="match status" value="1"/>
</dbReference>
<dbReference type="Gene3D" id="1.10.260.40">
    <property type="entry name" value="lambda repressor-like DNA-binding domains"/>
    <property type="match status" value="1"/>
</dbReference>
<evidence type="ECO:0000259" key="4">
    <source>
        <dbReference type="PROSITE" id="PS50932"/>
    </source>
</evidence>
<gene>
    <name evidence="5" type="ORF">ACFSQJ_05810</name>
</gene>
<dbReference type="EMBL" id="JBHULB010000007">
    <property type="protein sequence ID" value="MFD2586434.1"/>
    <property type="molecule type" value="Genomic_DNA"/>
</dbReference>
<protein>
    <submittedName>
        <fullName evidence="5">LacI family DNA-binding transcriptional regulator</fullName>
    </submittedName>
</protein>
<keyword evidence="1" id="KW-0805">Transcription regulation</keyword>